<dbReference type="Proteomes" id="UP000807769">
    <property type="component" value="Unassembled WGS sequence"/>
</dbReference>
<dbReference type="RefSeq" id="XP_041192150.1">
    <property type="nucleotide sequence ID" value="XM_041335828.1"/>
</dbReference>
<gene>
    <name evidence="5" type="ORF">BJ212DRAFT_1358827</name>
</gene>
<proteinExistence type="predicted"/>
<dbReference type="InterPro" id="IPR051609">
    <property type="entry name" value="NmrA/Isoflavone_reductase-like"/>
</dbReference>
<dbReference type="AlphaFoldDB" id="A0A9P7E941"/>
<protein>
    <recommendedName>
        <fullName evidence="4">NmrA-like domain-containing protein</fullName>
    </recommendedName>
</protein>
<organism evidence="5 6">
    <name type="scientific">Suillus subaureus</name>
    <dbReference type="NCBI Taxonomy" id="48587"/>
    <lineage>
        <taxon>Eukaryota</taxon>
        <taxon>Fungi</taxon>
        <taxon>Dikarya</taxon>
        <taxon>Basidiomycota</taxon>
        <taxon>Agaricomycotina</taxon>
        <taxon>Agaricomycetes</taxon>
        <taxon>Agaricomycetidae</taxon>
        <taxon>Boletales</taxon>
        <taxon>Suillineae</taxon>
        <taxon>Suillaceae</taxon>
        <taxon>Suillus</taxon>
    </lineage>
</organism>
<keyword evidence="2" id="KW-0560">Oxidoreductase</keyword>
<dbReference type="InterPro" id="IPR036291">
    <property type="entry name" value="NAD(P)-bd_dom_sf"/>
</dbReference>
<comment type="caution">
    <text evidence="5">The sequence shown here is derived from an EMBL/GenBank/DDBJ whole genome shotgun (WGS) entry which is preliminary data.</text>
</comment>
<dbReference type="OrthoDB" id="5283654at2759"/>
<name>A0A9P7E941_9AGAM</name>
<evidence type="ECO:0000256" key="1">
    <source>
        <dbReference type="ARBA" id="ARBA00022857"/>
    </source>
</evidence>
<dbReference type="Pfam" id="PF05368">
    <property type="entry name" value="NmrA"/>
    <property type="match status" value="1"/>
</dbReference>
<evidence type="ECO:0000259" key="4">
    <source>
        <dbReference type="Pfam" id="PF05368"/>
    </source>
</evidence>
<evidence type="ECO:0000256" key="3">
    <source>
        <dbReference type="SAM" id="MobiDB-lite"/>
    </source>
</evidence>
<feature type="domain" description="NmrA-like" evidence="4">
    <location>
        <begin position="9"/>
        <end position="222"/>
    </location>
</feature>
<evidence type="ECO:0000313" key="5">
    <source>
        <dbReference type="EMBL" id="KAG1815013.1"/>
    </source>
</evidence>
<dbReference type="GeneID" id="64629845"/>
<evidence type="ECO:0000313" key="6">
    <source>
        <dbReference type="Proteomes" id="UP000807769"/>
    </source>
</evidence>
<keyword evidence="6" id="KW-1185">Reference proteome</keyword>
<reference evidence="5" key="1">
    <citation type="journal article" date="2020" name="New Phytol.">
        <title>Comparative genomics reveals dynamic genome evolution in host specialist ectomycorrhizal fungi.</title>
        <authorList>
            <person name="Lofgren L.A."/>
            <person name="Nguyen N.H."/>
            <person name="Vilgalys R."/>
            <person name="Ruytinx J."/>
            <person name="Liao H.L."/>
            <person name="Branco S."/>
            <person name="Kuo A."/>
            <person name="LaButti K."/>
            <person name="Lipzen A."/>
            <person name="Andreopoulos W."/>
            <person name="Pangilinan J."/>
            <person name="Riley R."/>
            <person name="Hundley H."/>
            <person name="Na H."/>
            <person name="Barry K."/>
            <person name="Grigoriev I.V."/>
            <person name="Stajich J.E."/>
            <person name="Kennedy P.G."/>
        </authorList>
    </citation>
    <scope>NUCLEOTIDE SEQUENCE</scope>
    <source>
        <strain evidence="5">MN1</strain>
    </source>
</reference>
<evidence type="ECO:0000256" key="2">
    <source>
        <dbReference type="ARBA" id="ARBA00023002"/>
    </source>
</evidence>
<dbReference type="PANTHER" id="PTHR47706:SF9">
    <property type="entry name" value="NMRA-LIKE DOMAIN-CONTAINING PROTEIN-RELATED"/>
    <property type="match status" value="1"/>
</dbReference>
<feature type="region of interest" description="Disordered" evidence="3">
    <location>
        <begin position="252"/>
        <end position="272"/>
    </location>
</feature>
<dbReference type="GO" id="GO:0016491">
    <property type="term" value="F:oxidoreductase activity"/>
    <property type="evidence" value="ECO:0007669"/>
    <property type="project" value="UniProtKB-KW"/>
</dbReference>
<dbReference type="EMBL" id="JABBWG010000019">
    <property type="protein sequence ID" value="KAG1815013.1"/>
    <property type="molecule type" value="Genomic_DNA"/>
</dbReference>
<dbReference type="SUPFAM" id="SSF51735">
    <property type="entry name" value="NAD(P)-binding Rossmann-fold domains"/>
    <property type="match status" value="1"/>
</dbReference>
<accession>A0A9P7E941</accession>
<keyword evidence="1" id="KW-0521">NADP</keyword>
<dbReference type="Gene3D" id="3.40.50.720">
    <property type="entry name" value="NAD(P)-binding Rossmann-like Domain"/>
    <property type="match status" value="1"/>
</dbReference>
<dbReference type="PANTHER" id="PTHR47706">
    <property type="entry name" value="NMRA-LIKE FAMILY PROTEIN"/>
    <property type="match status" value="1"/>
</dbReference>
<sequence>MSEALFKSFAIVGAGPHIGIPIVKAFLAIGAPILVVARPTSTNTSALPEDDPNLKVVRADYTSASEVSAILRENKVDVLISTVSFISGGVDVQDVLADAAKEAGVKLFVPSEFGISPPAVGLTHEKHAFAVYAKSIGLPTLRVYNGLFHDFVPWLTALTDTGMLYIVGKGDMPGSFTAISDVAGYVAHILTTQPPSRLLDVEVRIEGQRATLSEISALYKGSVPVVHCDALPTEGVPAADFRTKFQQGFDVGRASSGWNPDTEMDDAESASKDNSLWEGHRWLTIGEVLGL</sequence>
<dbReference type="InterPro" id="IPR008030">
    <property type="entry name" value="NmrA-like"/>
</dbReference>